<dbReference type="Proteomes" id="UP000799423">
    <property type="component" value="Unassembled WGS sequence"/>
</dbReference>
<evidence type="ECO:0000256" key="1">
    <source>
        <dbReference type="SAM" id="MobiDB-lite"/>
    </source>
</evidence>
<dbReference type="AlphaFoldDB" id="A0A6A7AMR3"/>
<proteinExistence type="predicted"/>
<name>A0A6A7AMR3_9PLEO</name>
<dbReference type="EMBL" id="MU006390">
    <property type="protein sequence ID" value="KAF2844302.1"/>
    <property type="molecule type" value="Genomic_DNA"/>
</dbReference>
<keyword evidence="3" id="KW-1185">Reference proteome</keyword>
<gene>
    <name evidence="2" type="ORF">T440DRAFT_27121</name>
</gene>
<feature type="region of interest" description="Disordered" evidence="1">
    <location>
        <begin position="177"/>
        <end position="203"/>
    </location>
</feature>
<organism evidence="2 3">
    <name type="scientific">Plenodomus tracheiphilus IPT5</name>
    <dbReference type="NCBI Taxonomy" id="1408161"/>
    <lineage>
        <taxon>Eukaryota</taxon>
        <taxon>Fungi</taxon>
        <taxon>Dikarya</taxon>
        <taxon>Ascomycota</taxon>
        <taxon>Pezizomycotina</taxon>
        <taxon>Dothideomycetes</taxon>
        <taxon>Pleosporomycetidae</taxon>
        <taxon>Pleosporales</taxon>
        <taxon>Pleosporineae</taxon>
        <taxon>Leptosphaeriaceae</taxon>
        <taxon>Plenodomus</taxon>
    </lineage>
</organism>
<evidence type="ECO:0000313" key="2">
    <source>
        <dbReference type="EMBL" id="KAF2844302.1"/>
    </source>
</evidence>
<reference evidence="2" key="1">
    <citation type="submission" date="2020-01" db="EMBL/GenBank/DDBJ databases">
        <authorList>
            <consortium name="DOE Joint Genome Institute"/>
            <person name="Haridas S."/>
            <person name="Albert R."/>
            <person name="Binder M."/>
            <person name="Bloem J."/>
            <person name="Labutti K."/>
            <person name="Salamov A."/>
            <person name="Andreopoulos B."/>
            <person name="Baker S.E."/>
            <person name="Barry K."/>
            <person name="Bills G."/>
            <person name="Bluhm B.H."/>
            <person name="Cannon C."/>
            <person name="Castanera R."/>
            <person name="Culley D.E."/>
            <person name="Daum C."/>
            <person name="Ezra D."/>
            <person name="Gonzalez J.B."/>
            <person name="Henrissat B."/>
            <person name="Kuo A."/>
            <person name="Liang C."/>
            <person name="Lipzen A."/>
            <person name="Lutzoni F."/>
            <person name="Magnuson J."/>
            <person name="Mondo S."/>
            <person name="Nolan M."/>
            <person name="Ohm R."/>
            <person name="Pangilinan J."/>
            <person name="Park H.-J."/>
            <person name="Ramirez L."/>
            <person name="Alfaro M."/>
            <person name="Sun H."/>
            <person name="Tritt A."/>
            <person name="Yoshinaga Y."/>
            <person name="Zwiers L.-H."/>
            <person name="Turgeon B.G."/>
            <person name="Goodwin S.B."/>
            <person name="Spatafora J.W."/>
            <person name="Crous P.W."/>
            <person name="Grigoriev I.V."/>
        </authorList>
    </citation>
    <scope>NUCLEOTIDE SEQUENCE</scope>
    <source>
        <strain evidence="2">IPT5</strain>
    </source>
</reference>
<accession>A0A6A7AMR3</accession>
<sequence length="294" mass="32748">MGPSSTAWWHLAADIADAGAPTAPQWTRTKTGSVRMQTGTEMRRGLGQLGRSDPRCLCAAVSPWEFDWRGLGVSCCVARGEARRTWGVQHQPPDPDLVSMDGGACGLFFRYLCFIITSPTHRQHHHHHYPNYHHQQPSPTPGFATAFAPTLAVQTPRGGARLHILYIACDMMRRGPGTPTRAPHWPRAMSPLRRAPPGQGPERAPRPLCGRTRRPACHSIPLASIAAAVWYRRPLPDAARRCSTMDSACSRRHWMSGAWPPAPNRQYGCISVADPQWMRPTDVIWHFHLPQYAV</sequence>
<protein>
    <submittedName>
        <fullName evidence="2">Uncharacterized protein</fullName>
    </submittedName>
</protein>
<evidence type="ECO:0000313" key="3">
    <source>
        <dbReference type="Proteomes" id="UP000799423"/>
    </source>
</evidence>